<evidence type="ECO:0000256" key="5">
    <source>
        <dbReference type="ARBA" id="ARBA00023209"/>
    </source>
</evidence>
<dbReference type="GO" id="GO:0047952">
    <property type="term" value="F:glycerol-3-phosphate dehydrogenase [NAD(P)+] activity"/>
    <property type="evidence" value="ECO:0007669"/>
    <property type="project" value="TreeGrafter"/>
</dbReference>
<dbReference type="Proteomes" id="UP000177838">
    <property type="component" value="Unassembled WGS sequence"/>
</dbReference>
<dbReference type="GO" id="GO:0051287">
    <property type="term" value="F:NAD binding"/>
    <property type="evidence" value="ECO:0007669"/>
    <property type="project" value="InterPro"/>
</dbReference>
<keyword evidence="2" id="KW-0444">Lipid biosynthesis</keyword>
<dbReference type="Gene3D" id="1.10.1040.10">
    <property type="entry name" value="N-(1-d-carboxylethyl)-l-norvaline Dehydrogenase, domain 2"/>
    <property type="match status" value="1"/>
</dbReference>
<dbReference type="GO" id="GO:0005975">
    <property type="term" value="P:carbohydrate metabolic process"/>
    <property type="evidence" value="ECO:0007669"/>
    <property type="project" value="InterPro"/>
</dbReference>
<accession>A0A1G2QGZ5</accession>
<dbReference type="InterPro" id="IPR036291">
    <property type="entry name" value="NAD(P)-bd_dom_sf"/>
</dbReference>
<organism evidence="11 12">
    <name type="scientific">Candidatus Vogelbacteria bacterium RIFOXYD1_FULL_46_19</name>
    <dbReference type="NCBI Taxonomy" id="1802439"/>
    <lineage>
        <taxon>Bacteria</taxon>
        <taxon>Candidatus Vogeliibacteriota</taxon>
    </lineage>
</organism>
<protein>
    <recommendedName>
        <fullName evidence="13">Glycerol-3-phosphate dehydrogenase</fullName>
    </recommendedName>
</protein>
<dbReference type="InterPro" id="IPR006109">
    <property type="entry name" value="G3P_DH_NAD-dep_C"/>
</dbReference>
<gene>
    <name evidence="11" type="ORF">A2589_02115</name>
</gene>
<dbReference type="GO" id="GO:0046168">
    <property type="term" value="P:glycerol-3-phosphate catabolic process"/>
    <property type="evidence" value="ECO:0007669"/>
    <property type="project" value="InterPro"/>
</dbReference>
<keyword evidence="4" id="KW-0443">Lipid metabolism</keyword>
<evidence type="ECO:0000256" key="3">
    <source>
        <dbReference type="ARBA" id="ARBA00023002"/>
    </source>
</evidence>
<keyword evidence="5" id="KW-0594">Phospholipid biosynthesis</keyword>
<dbReference type="AlphaFoldDB" id="A0A1G2QGZ5"/>
<dbReference type="InterPro" id="IPR013328">
    <property type="entry name" value="6PGD_dom2"/>
</dbReference>
<dbReference type="GO" id="GO:0005829">
    <property type="term" value="C:cytosol"/>
    <property type="evidence" value="ECO:0007669"/>
    <property type="project" value="TreeGrafter"/>
</dbReference>
<comment type="similarity">
    <text evidence="1">Belongs to the NAD-dependent glycerol-3-phosphate dehydrogenase family.</text>
</comment>
<comment type="caution">
    <text evidence="11">The sequence shown here is derived from an EMBL/GenBank/DDBJ whole genome shotgun (WGS) entry which is preliminary data.</text>
</comment>
<dbReference type="STRING" id="1802439.A2589_02115"/>
<evidence type="ECO:0000313" key="12">
    <source>
        <dbReference type="Proteomes" id="UP000177838"/>
    </source>
</evidence>
<feature type="domain" description="Glycerol-3-phosphate dehydrogenase NAD-dependent C-terminal" evidence="10">
    <location>
        <begin position="155"/>
        <end position="286"/>
    </location>
</feature>
<evidence type="ECO:0000313" key="11">
    <source>
        <dbReference type="EMBL" id="OHA59633.1"/>
    </source>
</evidence>
<dbReference type="Pfam" id="PF01210">
    <property type="entry name" value="NAD_Gly3P_dh_N"/>
    <property type="match status" value="1"/>
</dbReference>
<dbReference type="SUPFAM" id="SSF51735">
    <property type="entry name" value="NAD(P)-binding Rossmann-fold domains"/>
    <property type="match status" value="1"/>
</dbReference>
<evidence type="ECO:0000256" key="2">
    <source>
        <dbReference type="ARBA" id="ARBA00022516"/>
    </source>
</evidence>
<evidence type="ECO:0008006" key="13">
    <source>
        <dbReference type="Google" id="ProtNLM"/>
    </source>
</evidence>
<feature type="domain" description="Glycerol-3-phosphate dehydrogenase NAD-dependent N-terminal" evidence="9">
    <location>
        <begin position="40"/>
        <end position="135"/>
    </location>
</feature>
<evidence type="ECO:0000259" key="9">
    <source>
        <dbReference type="Pfam" id="PF01210"/>
    </source>
</evidence>
<feature type="active site" description="Proton acceptor" evidence="7">
    <location>
        <position position="166"/>
    </location>
</feature>
<dbReference type="PANTHER" id="PTHR11728">
    <property type="entry name" value="GLYCEROL-3-PHOSPHATE DEHYDROGENASE"/>
    <property type="match status" value="1"/>
</dbReference>
<evidence type="ECO:0000256" key="8">
    <source>
        <dbReference type="PIRSR" id="PIRSR000114-3"/>
    </source>
</evidence>
<reference evidence="11 12" key="1">
    <citation type="journal article" date="2016" name="Nat. Commun.">
        <title>Thousands of microbial genomes shed light on interconnected biogeochemical processes in an aquifer system.</title>
        <authorList>
            <person name="Anantharaman K."/>
            <person name="Brown C.T."/>
            <person name="Hug L.A."/>
            <person name="Sharon I."/>
            <person name="Castelle C.J."/>
            <person name="Probst A.J."/>
            <person name="Thomas B.C."/>
            <person name="Singh A."/>
            <person name="Wilkins M.J."/>
            <person name="Karaoz U."/>
            <person name="Brodie E.L."/>
            <person name="Williams K.H."/>
            <person name="Hubbard S.S."/>
            <person name="Banfield J.F."/>
        </authorList>
    </citation>
    <scope>NUCLEOTIDE SEQUENCE [LARGE SCALE GENOMIC DNA]</scope>
</reference>
<keyword evidence="8" id="KW-0520">NAD</keyword>
<dbReference type="GO" id="GO:0008654">
    <property type="term" value="P:phospholipid biosynthetic process"/>
    <property type="evidence" value="ECO:0007669"/>
    <property type="project" value="UniProtKB-KW"/>
</dbReference>
<dbReference type="PANTHER" id="PTHR11728:SF1">
    <property type="entry name" value="GLYCEROL-3-PHOSPHATE DEHYDROGENASE [NAD(+)] 2, CHLOROPLASTIC"/>
    <property type="match status" value="1"/>
</dbReference>
<dbReference type="InterPro" id="IPR008927">
    <property type="entry name" value="6-PGluconate_DH-like_C_sf"/>
</dbReference>
<name>A0A1G2QGZ5_9BACT</name>
<evidence type="ECO:0000256" key="1">
    <source>
        <dbReference type="ARBA" id="ARBA00011009"/>
    </source>
</evidence>
<evidence type="ECO:0000259" key="10">
    <source>
        <dbReference type="Pfam" id="PF07479"/>
    </source>
</evidence>
<dbReference type="InterPro" id="IPR011128">
    <property type="entry name" value="G3P_DH_NAD-dep_N"/>
</dbReference>
<keyword evidence="6" id="KW-1208">Phospholipid metabolism</keyword>
<dbReference type="EMBL" id="MHTK01000006">
    <property type="protein sequence ID" value="OHA59633.1"/>
    <property type="molecule type" value="Genomic_DNA"/>
</dbReference>
<dbReference type="SUPFAM" id="SSF48179">
    <property type="entry name" value="6-phosphogluconate dehydrogenase C-terminal domain-like"/>
    <property type="match status" value="1"/>
</dbReference>
<evidence type="ECO:0000256" key="4">
    <source>
        <dbReference type="ARBA" id="ARBA00023098"/>
    </source>
</evidence>
<dbReference type="InterPro" id="IPR006168">
    <property type="entry name" value="G3P_DH_NAD-dep"/>
</dbReference>
<proteinExistence type="inferred from homology"/>
<evidence type="ECO:0000256" key="7">
    <source>
        <dbReference type="PIRSR" id="PIRSR000114-1"/>
    </source>
</evidence>
<feature type="binding site" evidence="8">
    <location>
        <position position="115"/>
    </location>
    <ligand>
        <name>NAD(+)</name>
        <dbReference type="ChEBI" id="CHEBI:57540"/>
    </ligand>
</feature>
<evidence type="ECO:0000256" key="6">
    <source>
        <dbReference type="ARBA" id="ARBA00023264"/>
    </source>
</evidence>
<sequence length="295" mass="31127">MTDNILIIGGGEIGQAVAKLLSVHHQPIIFDREQTRGNTTQSLAELVIGAQIIFLAVPARALPEVLAELGPILDPATTLVGLSKGVTDEGEFVGEVLARTLPKQPWVILSGPMLAEEIMAGKRAYALVASSDQSVADRVVNLFHQSLLRVKTTNDVRGLNVVGVTKNIYTLGLAIADALALGANSYGVLVAQALLEMTLIITHLGGAEATVWSWAGVGDLVATAGSEHSQNRAVGEGLVANSQSELASEGSLALPLLLPRLDQIKAELPFLVAVAAVMVRQEPSQEEFNKLLQNL</sequence>
<dbReference type="Pfam" id="PF07479">
    <property type="entry name" value="NAD_Gly3P_dh_C"/>
    <property type="match status" value="1"/>
</dbReference>
<dbReference type="Gene3D" id="3.40.50.720">
    <property type="entry name" value="NAD(P)-binding Rossmann-like Domain"/>
    <property type="match status" value="1"/>
</dbReference>
<keyword evidence="3" id="KW-0560">Oxidoreductase</keyword>
<dbReference type="PIRSF" id="PIRSF000114">
    <property type="entry name" value="Glycerol-3-P_dh"/>
    <property type="match status" value="1"/>
</dbReference>